<feature type="compositionally biased region" description="Pro residues" evidence="1">
    <location>
        <begin position="1614"/>
        <end position="1633"/>
    </location>
</feature>
<dbReference type="NCBIfam" id="TIGR03696">
    <property type="entry name" value="Rhs_assc_core"/>
    <property type="match status" value="1"/>
</dbReference>
<feature type="transmembrane region" description="Helical" evidence="2">
    <location>
        <begin position="1386"/>
        <end position="1405"/>
    </location>
</feature>
<accession>A0AAJ5LLJ4</accession>
<evidence type="ECO:0000313" key="4">
    <source>
        <dbReference type="Proteomes" id="UP001058744"/>
    </source>
</evidence>
<proteinExistence type="predicted"/>
<dbReference type="Proteomes" id="UP001058744">
    <property type="component" value="Chromosome"/>
</dbReference>
<dbReference type="RefSeq" id="WP_173895762.1">
    <property type="nucleotide sequence ID" value="NZ_CP101700.1"/>
</dbReference>
<organism evidence="3 4">
    <name type="scientific">Pseudomonas asiatica</name>
    <dbReference type="NCBI Taxonomy" id="2219225"/>
    <lineage>
        <taxon>Bacteria</taxon>
        <taxon>Pseudomonadati</taxon>
        <taxon>Pseudomonadota</taxon>
        <taxon>Gammaproteobacteria</taxon>
        <taxon>Pseudomonadales</taxon>
        <taxon>Pseudomonadaceae</taxon>
        <taxon>Pseudomonas</taxon>
    </lineage>
</organism>
<keyword evidence="2" id="KW-0472">Membrane</keyword>
<evidence type="ECO:0000256" key="1">
    <source>
        <dbReference type="SAM" id="MobiDB-lite"/>
    </source>
</evidence>
<gene>
    <name evidence="3" type="ORF">NOV18_07285</name>
</gene>
<evidence type="ECO:0000256" key="2">
    <source>
        <dbReference type="SAM" id="Phobius"/>
    </source>
</evidence>
<keyword evidence="2" id="KW-0812">Transmembrane</keyword>
<evidence type="ECO:0000313" key="3">
    <source>
        <dbReference type="EMBL" id="UUC20286.1"/>
    </source>
</evidence>
<feature type="region of interest" description="Disordered" evidence="1">
    <location>
        <begin position="1600"/>
        <end position="1671"/>
    </location>
</feature>
<name>A0AAJ5LLJ4_9PSED</name>
<dbReference type="EMBL" id="CP101700">
    <property type="protein sequence ID" value="UUC20286.1"/>
    <property type="molecule type" value="Genomic_DNA"/>
</dbReference>
<dbReference type="InterPro" id="IPR022385">
    <property type="entry name" value="Rhs_assc_core"/>
</dbReference>
<protein>
    <submittedName>
        <fullName evidence="3">Sugar-binding protein</fullName>
    </submittedName>
</protein>
<reference evidence="3" key="1">
    <citation type="submission" date="2022-07" db="EMBL/GenBank/DDBJ databases">
        <title>Complete genome of MD9.</title>
        <authorList>
            <person name="Cao G."/>
        </authorList>
    </citation>
    <scope>NUCLEOTIDE SEQUENCE</scope>
    <source>
        <strain evidence="3">MD9</strain>
    </source>
</reference>
<feature type="transmembrane region" description="Helical" evidence="2">
    <location>
        <begin position="1469"/>
        <end position="1491"/>
    </location>
</feature>
<sequence>MATTSNAFHFSSFMQSSVDPRTGLFTQSIALPPLNANDLCGPDYPGQLDFNPMNSTNAGFGIGWNLKNSRFNSLTGMLDLYTGETFKVHDNGPGEKPVIPEVKLESFHFQNISKDNRKRYRIAHKSGLIEILEPQRSNPDIAITARVTNASGHGIRFMYDTEKDHPRLTSITDDTGRSLLEIDYSLTDQVSITSNPKTPDSARYTLKLDSEQLRKIILPTSTDEYWDVNYQSHEQGTGNEKVTLYFINRIKNPDGGVETIRYKGDGHKYPGIERTLPCVEEHVVMPDRLDTSTHMRTRYRFSSNNFLGNNTGLIYGDDGTDQLYRYANSHYEYTSTAEHYLGSAIQRTVVSTFNRFHLMTLQTTTEQGCIETISTKYHEKENTQFGDQPAYFQLPHKVIKSWRQAGSSEPGDSEETTTLYDNYGNLLTEIKPDGSRMERTYYPGTEDPEGFVRNLMTATIYPASTDNPEAPKAQVVSNLYKYIELPAIPQANIAPDLPNLPNWLALQQEDMYEGPVEDGRLLNSKKRHYLNKPDLPFLHGRLDKQVLEINDTKAVSSWKYEKVKADDGTLSWGQNTETFTDYTGTLQRKTTSTFALHTGQLVLEQDANGVFTRYRHDLLGRVIGQTASPGTSFAATHTTVYKFLEDDGKIRAAEEITDNKGVITRIVYDGNRRPIKEQRTAKHPLSGNPITRTVSQMRYDSAGRLASETSFDYLPANDGSQAERVLQLVNRYAYDGWGQRSDVIRPDGVRERVDTSPLEAGGRLVTRWIESPKLPGKRLQLHISKLNRFGKPVYEYRQVEEKDRPVLQVGRTDYTYDGLGRCLSETETIRDPVDSSRVITRTNQFRYDALGRMFSNQRPNGATLLREFASHSVGELVTRLELKVAGSNTGQILYQRNFDGLDRLVRLAVGSREECYTYRGTTQLVETRTAYKLEMTGKGKCKHIIRYDYEPELTEQPKKLTATVEEQGQLLSTENADFEYDVSSADINTASNALGVRSYIYTDQGDLAEEHWQEHGGMPYSTFYQQSWQGRPLQRKYSDGLPCNYEYDDLGRISSVVQGPLKSTLAYNDIGLLKSTETRDTTNPIPEQQPVALCNQYYDTLGREISRTLSVNGQEQTFTQVWQDDDMLHSRTLERGGRRVRHETFQYDELGRLTKYDCPEDTARTVANGRQIKTQIFSFDDVDNIKRCRTTFIDGQRDDANFTYASHDIYQLDKVTHTLPPEGCPAEQSFGYDALGNMLNDECGNKLYYDTFGRLQQVLDAAGTLKARYGYDGHDQLVYSSNDNSRQQRRYLGYEMDSVLEDGLLTQYLHTGGQPRAEFQLDVAEQNAVGPVTFLLTDHTGSVICESEEQTTRYACYAPYGEQLPEDSAQELRSLLAFNGEARERALGWLGWLGWYLLGLGYRAYNPRLMRFHSPDSLPPEETGINPYSYALGNPVYWQDPTGHRGQPVTHGREAPLEIISDNKPKIPWYVWLGVAATAAIFVVSAIAMPWTAPATLGITAGYVAGVVGVASNGVAAVLQGVGTAKRIENPELSDALFHISTVFSVIGMYAGGYGSAATRAAVKAAKSASSSAVNVATKVEVINNSVKSLKITPRTPVREVNFTSSATQTTAPGSPPITPTPTSTPTPTPTPSPRLVSDGPSTSAGLRAENATKAAARTGTRAPAPPGTGLGDLTLLDEHNNFFFGKMKNGKYGVGRLG</sequence>
<keyword evidence="2" id="KW-1133">Transmembrane helix</keyword>
<feature type="transmembrane region" description="Helical" evidence="2">
    <location>
        <begin position="1497"/>
        <end position="1519"/>
    </location>
</feature>
<dbReference type="Gene3D" id="2.180.10.10">
    <property type="entry name" value="RHS repeat-associated core"/>
    <property type="match status" value="1"/>
</dbReference>